<evidence type="ECO:0000313" key="2">
    <source>
        <dbReference type="EMBL" id="KAF5850446.1"/>
    </source>
</evidence>
<comment type="caution">
    <text evidence="2">The sequence shown here is derived from an EMBL/GenBank/DDBJ whole genome shotgun (WGS) entry which is preliminary data.</text>
</comment>
<organism evidence="2 3">
    <name type="scientific">Cochliobolus sativus</name>
    <name type="common">Common root rot and spot blotch fungus</name>
    <name type="synonym">Bipolaris sorokiniana</name>
    <dbReference type="NCBI Taxonomy" id="45130"/>
    <lineage>
        <taxon>Eukaryota</taxon>
        <taxon>Fungi</taxon>
        <taxon>Dikarya</taxon>
        <taxon>Ascomycota</taxon>
        <taxon>Pezizomycotina</taxon>
        <taxon>Dothideomycetes</taxon>
        <taxon>Pleosporomycetidae</taxon>
        <taxon>Pleosporales</taxon>
        <taxon>Pleosporineae</taxon>
        <taxon>Pleosporaceae</taxon>
        <taxon>Bipolaris</taxon>
    </lineage>
</organism>
<dbReference type="AlphaFoldDB" id="A0A8H5ZJP2"/>
<gene>
    <name evidence="2" type="ORF">GGP41_002674</name>
</gene>
<proteinExistence type="predicted"/>
<dbReference type="Proteomes" id="UP000624244">
    <property type="component" value="Unassembled WGS sequence"/>
</dbReference>
<reference evidence="2" key="1">
    <citation type="submission" date="2019-11" db="EMBL/GenBank/DDBJ databases">
        <title>Bipolaris sorokiniana Genome sequencing.</title>
        <authorList>
            <person name="Wang H."/>
        </authorList>
    </citation>
    <scope>NUCLEOTIDE SEQUENCE</scope>
</reference>
<dbReference type="EMBL" id="WNKQ01000007">
    <property type="protein sequence ID" value="KAF5850446.1"/>
    <property type="molecule type" value="Genomic_DNA"/>
</dbReference>
<accession>A0A8H5ZJP2</accession>
<evidence type="ECO:0000313" key="3">
    <source>
        <dbReference type="Proteomes" id="UP000624244"/>
    </source>
</evidence>
<feature type="compositionally biased region" description="Basic and acidic residues" evidence="1">
    <location>
        <begin position="54"/>
        <end position="75"/>
    </location>
</feature>
<feature type="region of interest" description="Disordered" evidence="1">
    <location>
        <begin position="30"/>
        <end position="86"/>
    </location>
</feature>
<evidence type="ECO:0000256" key="1">
    <source>
        <dbReference type="SAM" id="MobiDB-lite"/>
    </source>
</evidence>
<sequence length="86" mass="9531">MPTIQHQQNPSDLLDSVPRMSLRCTQASLGWSSDVSASPHYVYPVPGSSDLSDSEVRPGEGKKKEKEEGKRKKDGTEEEQSYNHAT</sequence>
<name>A0A8H5ZJP2_COCSA</name>
<protein>
    <submittedName>
        <fullName evidence="2">Uncharacterized protein</fullName>
    </submittedName>
</protein>